<dbReference type="GO" id="GO:0034121">
    <property type="term" value="P:regulation of toll-like receptor signaling pathway"/>
    <property type="evidence" value="ECO:0007669"/>
    <property type="project" value="InterPro"/>
</dbReference>
<reference evidence="2" key="1">
    <citation type="submission" date="2018-12" db="EMBL/GenBank/DDBJ databases">
        <authorList>
            <person name="Yazar S."/>
        </authorList>
    </citation>
    <scope>NUCLEOTIDE SEQUENCE [LARGE SCALE GENOMIC DNA]</scope>
</reference>
<evidence type="ECO:0000313" key="2">
    <source>
        <dbReference type="Proteomes" id="UP000314987"/>
    </source>
</evidence>
<name>A0A4X2KYY4_VOMUR</name>
<dbReference type="AlphaFoldDB" id="A0A4X2KYY4"/>
<dbReference type="GeneTree" id="ENSGT00390000011425"/>
<evidence type="ECO:0000313" key="1">
    <source>
        <dbReference type="Ensembl" id="ENSVURP00010016898.1"/>
    </source>
</evidence>
<dbReference type="RefSeq" id="XP_027696002.1">
    <property type="nucleotide sequence ID" value="XM_027840201.1"/>
</dbReference>
<dbReference type="Proteomes" id="UP000314987">
    <property type="component" value="Unassembled WGS sequence"/>
</dbReference>
<dbReference type="Ensembl" id="ENSVURT00010019205.1">
    <property type="protein sequence ID" value="ENSVURP00010016898.1"/>
    <property type="gene ID" value="ENSVURG00010012935.1"/>
</dbReference>
<accession>A0A4X2KYY4</accession>
<dbReference type="OMA" id="CQNYPDL"/>
<protein>
    <submittedName>
        <fullName evidence="1">Uncharacterized protein</fullName>
    </submittedName>
</protein>
<reference evidence="1" key="2">
    <citation type="submission" date="2025-08" db="UniProtKB">
        <authorList>
            <consortium name="Ensembl"/>
        </authorList>
    </citation>
    <scope>IDENTIFICATION</scope>
</reference>
<proteinExistence type="predicted"/>
<dbReference type="GeneID" id="114026476"/>
<keyword evidence="2" id="KW-1185">Reference proteome</keyword>
<reference evidence="1" key="3">
    <citation type="submission" date="2025-09" db="UniProtKB">
        <authorList>
            <consortium name="Ensembl"/>
        </authorList>
    </citation>
    <scope>IDENTIFICATION</scope>
</reference>
<dbReference type="InterPro" id="IPR027869">
    <property type="entry name" value="TASL"/>
</dbReference>
<dbReference type="OrthoDB" id="8778600at2759"/>
<gene>
    <name evidence="1" type="primary">LOC114026476</name>
</gene>
<dbReference type="PANTHER" id="PTHR14889:SF2">
    <property type="entry name" value="GENE 6377-RELATED"/>
    <property type="match status" value="1"/>
</dbReference>
<organism evidence="1 2">
    <name type="scientific">Vombatus ursinus</name>
    <name type="common">Common wombat</name>
    <dbReference type="NCBI Taxonomy" id="29139"/>
    <lineage>
        <taxon>Eukaryota</taxon>
        <taxon>Metazoa</taxon>
        <taxon>Chordata</taxon>
        <taxon>Craniata</taxon>
        <taxon>Vertebrata</taxon>
        <taxon>Euteleostomi</taxon>
        <taxon>Mammalia</taxon>
        <taxon>Metatheria</taxon>
        <taxon>Diprotodontia</taxon>
        <taxon>Vombatidae</taxon>
        <taxon>Vombatus</taxon>
    </lineage>
</organism>
<sequence>MLAEAFLPGILYREHTKPYKTHICKQNPKEKKETWTNQLLESEDVKPPSTEVKRLAKGWPASCPEHSKDMCLQKSADGVVPQGQQGAALQGNASAALQIPQRAPPEENELDLYRSWSCTSICQNYPDLHIGGNRVGHAYDSGCFMDHVHDEAFTGPLLLSEDIPLGHSSIPSRPPPVAYKFLPGDEVRERSILLHRQPLSNSMLNSYVEKKVDELYKQVFEENLTRCHSVTSLVASNLLMNNLSHISLQISQEQNIEVSRAREALLQSMALRSLYYASKGNSSELSTPNLQISSQTKWEKLPKV</sequence>
<dbReference type="PANTHER" id="PTHR14889">
    <property type="entry name" value="RCG36411"/>
    <property type="match status" value="1"/>
</dbReference>
<dbReference type="Pfam" id="PF15133">
    <property type="entry name" value="TASL"/>
    <property type="match status" value="1"/>
</dbReference>